<dbReference type="Proteomes" id="UP000245865">
    <property type="component" value="Unassembled WGS sequence"/>
</dbReference>
<dbReference type="Gene3D" id="3.40.190.10">
    <property type="entry name" value="Periplasmic binding protein-like II"/>
    <property type="match status" value="2"/>
</dbReference>
<proteinExistence type="inferred from homology"/>
<dbReference type="GO" id="GO:0042597">
    <property type="term" value="C:periplasmic space"/>
    <property type="evidence" value="ECO:0007669"/>
    <property type="project" value="UniProtKB-SubCell"/>
</dbReference>
<evidence type="ECO:0000313" key="6">
    <source>
        <dbReference type="EMBL" id="PWL19498.1"/>
    </source>
</evidence>
<evidence type="ECO:0000259" key="5">
    <source>
        <dbReference type="Pfam" id="PF09084"/>
    </source>
</evidence>
<comment type="caution">
    <text evidence="6">The sequence shown here is derived from an EMBL/GenBank/DDBJ whole genome shotgun (WGS) entry which is preliminary data.</text>
</comment>
<evidence type="ECO:0000313" key="7">
    <source>
        <dbReference type="Proteomes" id="UP000245865"/>
    </source>
</evidence>
<keyword evidence="3 4" id="KW-0732">Signal</keyword>
<gene>
    <name evidence="6" type="ORF">DKP76_02850</name>
</gene>
<name>A0A316JE00_9HYPH</name>
<dbReference type="PANTHER" id="PTHR30024">
    <property type="entry name" value="ALIPHATIC SULFONATES-BINDING PROTEIN-RELATED"/>
    <property type="match status" value="1"/>
</dbReference>
<evidence type="ECO:0000256" key="2">
    <source>
        <dbReference type="ARBA" id="ARBA00010742"/>
    </source>
</evidence>
<comment type="subcellular location">
    <subcellularLocation>
        <location evidence="1">Periplasm</location>
    </subcellularLocation>
</comment>
<dbReference type="EMBL" id="QGDB01000001">
    <property type="protein sequence ID" value="PWL19498.1"/>
    <property type="molecule type" value="Genomic_DNA"/>
</dbReference>
<feature type="domain" description="SsuA/THI5-like" evidence="5">
    <location>
        <begin position="49"/>
        <end position="202"/>
    </location>
</feature>
<dbReference type="SUPFAM" id="SSF53850">
    <property type="entry name" value="Periplasmic binding protein-like II"/>
    <property type="match status" value="1"/>
</dbReference>
<comment type="similarity">
    <text evidence="2">Belongs to the bacterial solute-binding protein SsuA/TauA family.</text>
</comment>
<accession>A0A316JE00</accession>
<sequence>MSLLLLRRFCRTGFLAAALISMIFAAPARAEQKTEEVKFGLLPGLALYLPLWVADDKGFFAEHKVSPTYVNVGGGGAQTMAALLGGSFDMTDLSLPALAIANEKGQDLRVIAGNHTNLSYVLLVRSDLAEPTMDEGYPAIMHKLRGKRVAASTIGSNSYIVMKHLLEGAGMTFDDIVLTQVQTGSSASVMMAADQLDVVLQSEPYVSMLTDQLKKGRIILDLRTPEGTAAAGLDGLIYDIWLAKASVAKEDRVIRATKALDEGIKYIQDPNTDIKYLMDITRKNLKLDLSDDLLQAQIKSMIPAFRTVITREDVERSFKVLGIDAMPYESVVTGLAAEK</sequence>
<feature type="signal peptide" evidence="4">
    <location>
        <begin position="1"/>
        <end position="30"/>
    </location>
</feature>
<evidence type="ECO:0000256" key="4">
    <source>
        <dbReference type="SAM" id="SignalP"/>
    </source>
</evidence>
<organism evidence="6 7">
    <name type="scientific">Falsochrobactrum shanghaiense</name>
    <dbReference type="NCBI Taxonomy" id="2201899"/>
    <lineage>
        <taxon>Bacteria</taxon>
        <taxon>Pseudomonadati</taxon>
        <taxon>Pseudomonadota</taxon>
        <taxon>Alphaproteobacteria</taxon>
        <taxon>Hyphomicrobiales</taxon>
        <taxon>Brucellaceae</taxon>
        <taxon>Falsochrobactrum</taxon>
    </lineage>
</organism>
<dbReference type="AlphaFoldDB" id="A0A316JE00"/>
<dbReference type="Pfam" id="PF09084">
    <property type="entry name" value="NMT1"/>
    <property type="match status" value="1"/>
</dbReference>
<feature type="chain" id="PRO_5016304365" description="SsuA/THI5-like domain-containing protein" evidence="4">
    <location>
        <begin position="31"/>
        <end position="339"/>
    </location>
</feature>
<evidence type="ECO:0000256" key="3">
    <source>
        <dbReference type="ARBA" id="ARBA00022729"/>
    </source>
</evidence>
<dbReference type="PANTHER" id="PTHR30024:SF47">
    <property type="entry name" value="TAURINE-BINDING PERIPLASMIC PROTEIN"/>
    <property type="match status" value="1"/>
</dbReference>
<dbReference type="InterPro" id="IPR015168">
    <property type="entry name" value="SsuA/THI5"/>
</dbReference>
<evidence type="ECO:0000256" key="1">
    <source>
        <dbReference type="ARBA" id="ARBA00004418"/>
    </source>
</evidence>
<keyword evidence="7" id="KW-1185">Reference proteome</keyword>
<reference evidence="6 7" key="1">
    <citation type="submission" date="2018-05" db="EMBL/GenBank/DDBJ databases">
        <title>Comparative genomic sequence analysis between strain HN4 and CCM 8460T (Falsochrobactrum ovis) will provide more evidence to prove that HN4 is a new species of Falsochrobactrum.</title>
        <authorList>
            <person name="Lyu W."/>
            <person name="Sun L."/>
            <person name="Yao L."/>
        </authorList>
    </citation>
    <scope>NUCLEOTIDE SEQUENCE [LARGE SCALE GENOMIC DNA]</scope>
    <source>
        <strain evidence="6 7">HN4</strain>
    </source>
</reference>
<protein>
    <recommendedName>
        <fullName evidence="5">SsuA/THI5-like domain-containing protein</fullName>
    </recommendedName>
</protein>